<dbReference type="Pfam" id="PF07454">
    <property type="entry name" value="SpoIIP"/>
    <property type="match status" value="1"/>
</dbReference>
<comment type="caution">
    <text evidence="2">The sequence shown here is derived from an EMBL/GenBank/DDBJ whole genome shotgun (WGS) entry which is preliminary data.</text>
</comment>
<sequence>MRTHSRILWSRLFRRCAAFFLATLAVWALLAGTGWGLAAGSLDALTSSPLFVSAALQAELGNVETGTTMDELDFWQRLVVDQSALLRQGAGIDDTDPLAAQPTPSAAPAPSATPPLEEEEPPAVTAAPGDIVERTLVPTSTDGYAYADGLYLYNRTNLSVDLAAAASAPIKAQLPQQGPQILIIHTHATEAYTPDGSDVYTPSDQNSRTLDENYNMIRVGNEMERVFTEMGLSVLHDKGVYDYPAYNGAYSRSGAAIQKYLAQYPSIQLVLDVHRDALVGSDNTVYKAVTKVDGVKTAQVMLVLGSGSTHPNWMENLALAARIQRSMDTLYPTLARPMTLRSSVYNQNLTPGSLLVEVGTHGNTLQEALNGARCFARAAGQVFLNLTPSGS</sequence>
<evidence type="ECO:0000256" key="1">
    <source>
        <dbReference type="SAM" id="MobiDB-lite"/>
    </source>
</evidence>
<reference evidence="2 3" key="1">
    <citation type="submission" date="2020-08" db="EMBL/GenBank/DDBJ databases">
        <title>Genome public.</title>
        <authorList>
            <person name="Liu C."/>
            <person name="Sun Q."/>
        </authorList>
    </citation>
    <scope>NUCLEOTIDE SEQUENCE [LARGE SCALE GENOMIC DNA]</scope>
    <source>
        <strain evidence="2 3">New-38</strain>
    </source>
</reference>
<dbReference type="Proteomes" id="UP000660021">
    <property type="component" value="Unassembled WGS sequence"/>
</dbReference>
<gene>
    <name evidence="2" type="ORF">H8S34_04755</name>
</gene>
<name>A0ABR7HRL3_9FIRM</name>
<accession>A0ABR7HRL3</accession>
<proteinExistence type="predicted"/>
<dbReference type="InterPro" id="IPR010897">
    <property type="entry name" value="Spore_II_P"/>
</dbReference>
<keyword evidence="3" id="KW-1185">Reference proteome</keyword>
<organism evidence="2 3">
    <name type="scientific">Pseudoflavonifractor hominis</name>
    <dbReference type="NCBI Taxonomy" id="2763059"/>
    <lineage>
        <taxon>Bacteria</taxon>
        <taxon>Bacillati</taxon>
        <taxon>Bacillota</taxon>
        <taxon>Clostridia</taxon>
        <taxon>Eubacteriales</taxon>
        <taxon>Oscillospiraceae</taxon>
        <taxon>Pseudoflavonifractor</taxon>
    </lineage>
</organism>
<protein>
    <submittedName>
        <fullName evidence="2">Stage II sporulation protein P</fullName>
    </submittedName>
</protein>
<dbReference type="RefSeq" id="WP_186963191.1">
    <property type="nucleotide sequence ID" value="NZ_JACOPR010000002.1"/>
</dbReference>
<evidence type="ECO:0000313" key="2">
    <source>
        <dbReference type="EMBL" id="MBC5730143.1"/>
    </source>
</evidence>
<evidence type="ECO:0000313" key="3">
    <source>
        <dbReference type="Proteomes" id="UP000660021"/>
    </source>
</evidence>
<dbReference type="EMBL" id="JACOPR010000002">
    <property type="protein sequence ID" value="MBC5730143.1"/>
    <property type="molecule type" value="Genomic_DNA"/>
</dbReference>
<feature type="region of interest" description="Disordered" evidence="1">
    <location>
        <begin position="92"/>
        <end position="130"/>
    </location>
</feature>
<dbReference type="NCBIfam" id="TIGR02867">
    <property type="entry name" value="spore_II_P"/>
    <property type="match status" value="1"/>
</dbReference>